<dbReference type="AlphaFoldDB" id="Q9I1X6"/>
<dbReference type="Proteomes" id="UP000002438">
    <property type="component" value="Chromosome"/>
</dbReference>
<dbReference type="PaxDb" id="208964-PA2139"/>
<dbReference type="InParanoid" id="Q9I1X6"/>
<evidence type="ECO:0000313" key="2">
    <source>
        <dbReference type="Proteomes" id="UP000002438"/>
    </source>
</evidence>
<dbReference type="SMR" id="Q9I1X6"/>
<dbReference type="PseudoCAP" id="PA2139"/>
<dbReference type="EMBL" id="AE004091">
    <property type="protein sequence ID" value="AAG05527.1"/>
    <property type="molecule type" value="Genomic_DNA"/>
</dbReference>
<sequence length="40" mass="4243">MDTAYLILALLVLLLLVDAWAINSVLRSDTPPVASSAGRC</sequence>
<keyword evidence="2" id="KW-1185">Reference proteome</keyword>
<organism evidence="1 2">
    <name type="scientific">Pseudomonas aeruginosa (strain ATCC 15692 / DSM 22644 / CIP 104116 / JCM 14847 / LMG 12228 / 1C / PRS 101 / PAO1)</name>
    <dbReference type="NCBI Taxonomy" id="208964"/>
    <lineage>
        <taxon>Bacteria</taxon>
        <taxon>Pseudomonadati</taxon>
        <taxon>Pseudomonadota</taxon>
        <taxon>Gammaproteobacteria</taxon>
        <taxon>Pseudomonadales</taxon>
        <taxon>Pseudomonadaceae</taxon>
        <taxon>Pseudomonas</taxon>
    </lineage>
</organism>
<reference evidence="1 2" key="1">
    <citation type="journal article" date="2000" name="Nature">
        <title>Complete genome sequence of Pseudomonas aeruginosa PAO1, an opportunistic pathogen.</title>
        <authorList>
            <person name="Stover C.K."/>
            <person name="Pham X.Q."/>
            <person name="Erwin A.L."/>
            <person name="Mizoguchi S.D."/>
            <person name="Warrener P."/>
            <person name="Hickey M.J."/>
            <person name="Brinkman F.S."/>
            <person name="Hufnagle W.O."/>
            <person name="Kowalik D.J."/>
            <person name="Lagrou M."/>
            <person name="Garber R.L."/>
            <person name="Goltry L."/>
            <person name="Tolentino E."/>
            <person name="Westbrock-Wadman S."/>
            <person name="Yuan Y."/>
            <person name="Brody L.L."/>
            <person name="Coulter S.N."/>
            <person name="Folger K.R."/>
            <person name="Kas A."/>
            <person name="Larbig K."/>
            <person name="Lim R."/>
            <person name="Smith K."/>
            <person name="Spencer D."/>
            <person name="Wong G.K."/>
            <person name="Wu Z."/>
            <person name="Paulsen I.T."/>
            <person name="Reizer J."/>
            <person name="Saier M.H."/>
            <person name="Hancock R.E."/>
            <person name="Lory S."/>
            <person name="Olson M.V."/>
        </authorList>
    </citation>
    <scope>NUCLEOTIDE SEQUENCE [LARGE SCALE GENOMIC DNA]</scope>
    <source>
        <strain evidence="2">ATCC 15692 / DSM 22644 / CIP 104116 / JCM 14847 / LMG 12228 / 1C / PRS 101 / PAO1</strain>
    </source>
</reference>
<dbReference type="PIR" id="D83378">
    <property type="entry name" value="D83378"/>
</dbReference>
<evidence type="ECO:0000313" key="1">
    <source>
        <dbReference type="EMBL" id="AAG05527.1"/>
    </source>
</evidence>
<accession>Q9I1X6</accession>
<dbReference type="HOGENOM" id="CLU_3295061_0_0_6"/>
<proteinExistence type="predicted"/>
<name>Q9I1X6_PSEAE</name>
<protein>
    <submittedName>
        <fullName evidence="1">Uncharacterized protein</fullName>
    </submittedName>
</protein>
<dbReference type="STRING" id="208964.PA2139"/>
<gene>
    <name evidence="1" type="ordered locus">PA2139</name>
</gene>